<dbReference type="Proteomes" id="UP000790709">
    <property type="component" value="Unassembled WGS sequence"/>
</dbReference>
<evidence type="ECO:0000313" key="2">
    <source>
        <dbReference type="Proteomes" id="UP000790709"/>
    </source>
</evidence>
<evidence type="ECO:0000313" key="1">
    <source>
        <dbReference type="EMBL" id="KAH7921249.1"/>
    </source>
</evidence>
<name>A0ACB8B721_9AGAM</name>
<keyword evidence="2" id="KW-1185">Reference proteome</keyword>
<proteinExistence type="predicted"/>
<sequence>MHGFLNSKAACPHFPPEIWLQIFQFATYVPNVLVPEIYDHSSTIGWLFNRDNYRAVQDSLVTKRYLVRVCKMWYILASPYLYRSIYLGRGRCLSSLCSTLMNSARGTHPFSGERPLGSWTERLDIAMRDQSLTHGDLELDFLAEAIRCMPNLAIVSFAVRTPQYDHFTLPSSVVDALLTHALSLRVIDWASDSQDRLYPTDLHYAALLASATGLRVVNHVFSFVNPPSTCYPIAPSLQTLSLSSMLLEEAYSRDTNLFPSLREIVYHHVHLSSEALRSFLSTYGANLTSVHFIDDTCSPHIDLGTELAQLSVYCPRLRSLVLSVQKWAVLPPHFDLPPLHYFGLRSNQKQAPGWGYAPVFAALQGLHQSAPTLRVVRFTDRYNVVDMRKKHAHFRRGLESLRDCHFRVEDHEGRLLLQDVHSQSGEGSSLTERL</sequence>
<dbReference type="EMBL" id="MU266535">
    <property type="protein sequence ID" value="KAH7921249.1"/>
    <property type="molecule type" value="Genomic_DNA"/>
</dbReference>
<protein>
    <submittedName>
        <fullName evidence="1">Uncharacterized protein</fullName>
    </submittedName>
</protein>
<reference evidence="1" key="1">
    <citation type="journal article" date="2021" name="New Phytol.">
        <title>Evolutionary innovations through gain and loss of genes in the ectomycorrhizal Boletales.</title>
        <authorList>
            <person name="Wu G."/>
            <person name="Miyauchi S."/>
            <person name="Morin E."/>
            <person name="Kuo A."/>
            <person name="Drula E."/>
            <person name="Varga T."/>
            <person name="Kohler A."/>
            <person name="Feng B."/>
            <person name="Cao Y."/>
            <person name="Lipzen A."/>
            <person name="Daum C."/>
            <person name="Hundley H."/>
            <person name="Pangilinan J."/>
            <person name="Johnson J."/>
            <person name="Barry K."/>
            <person name="LaButti K."/>
            <person name="Ng V."/>
            <person name="Ahrendt S."/>
            <person name="Min B."/>
            <person name="Choi I.G."/>
            <person name="Park H."/>
            <person name="Plett J.M."/>
            <person name="Magnuson J."/>
            <person name="Spatafora J.W."/>
            <person name="Nagy L.G."/>
            <person name="Henrissat B."/>
            <person name="Grigoriev I.V."/>
            <person name="Yang Z.L."/>
            <person name="Xu J."/>
            <person name="Martin F.M."/>
        </authorList>
    </citation>
    <scope>NUCLEOTIDE SEQUENCE</scope>
    <source>
        <strain evidence="1">KUC20120723A-06</strain>
    </source>
</reference>
<comment type="caution">
    <text evidence="1">The sequence shown here is derived from an EMBL/GenBank/DDBJ whole genome shotgun (WGS) entry which is preliminary data.</text>
</comment>
<accession>A0ACB8B721</accession>
<organism evidence="1 2">
    <name type="scientific">Leucogyrophana mollusca</name>
    <dbReference type="NCBI Taxonomy" id="85980"/>
    <lineage>
        <taxon>Eukaryota</taxon>
        <taxon>Fungi</taxon>
        <taxon>Dikarya</taxon>
        <taxon>Basidiomycota</taxon>
        <taxon>Agaricomycotina</taxon>
        <taxon>Agaricomycetes</taxon>
        <taxon>Agaricomycetidae</taxon>
        <taxon>Boletales</taxon>
        <taxon>Boletales incertae sedis</taxon>
        <taxon>Leucogyrophana</taxon>
    </lineage>
</organism>
<gene>
    <name evidence="1" type="ORF">BV22DRAFT_743290</name>
</gene>